<dbReference type="GO" id="GO:0000287">
    <property type="term" value="F:magnesium ion binding"/>
    <property type="evidence" value="ECO:0007669"/>
    <property type="project" value="UniProtKB-UniRule"/>
</dbReference>
<dbReference type="UniPathway" id="UPA00053">
    <property type="reaction ID" value="UER00088"/>
</dbReference>
<comment type="catalytic activity">
    <reaction evidence="10 11">
        <text>shikimate + ATP = 3-phosphoshikimate + ADP + H(+)</text>
        <dbReference type="Rhea" id="RHEA:13121"/>
        <dbReference type="ChEBI" id="CHEBI:15378"/>
        <dbReference type="ChEBI" id="CHEBI:30616"/>
        <dbReference type="ChEBI" id="CHEBI:36208"/>
        <dbReference type="ChEBI" id="CHEBI:145989"/>
        <dbReference type="ChEBI" id="CHEBI:456216"/>
        <dbReference type="EC" id="2.7.1.71"/>
    </reaction>
</comment>
<dbReference type="RefSeq" id="WP_145268365.1">
    <property type="nucleotide sequence ID" value="NZ_CP036426.1"/>
</dbReference>
<evidence type="ECO:0000256" key="3">
    <source>
        <dbReference type="ARBA" id="ARBA00012154"/>
    </source>
</evidence>
<dbReference type="KEGG" id="tpla:ElP_17730"/>
<sequence length="182" mass="19237">MGIGSARGLGVALVGYRGTGKSTVGRIVADRLGWAFEDADEVLERRVGRPIASIFSERGEPAFRDLEAGTLRELTARSRLVIATGGGVVLREENREVLRAFGFVAWLSARPGTIVDRLRADPAGRPALTAAGLLGEVAEVLGRREALYRELAGAEVDTEGRSPGQVAEAVLAALPGSYREGP</sequence>
<evidence type="ECO:0000256" key="8">
    <source>
        <dbReference type="ARBA" id="ARBA00022840"/>
    </source>
</evidence>
<dbReference type="AlphaFoldDB" id="A0A518GZA0"/>
<dbReference type="Gene3D" id="3.40.50.300">
    <property type="entry name" value="P-loop containing nucleotide triphosphate hydrolases"/>
    <property type="match status" value="1"/>
</dbReference>
<keyword evidence="6 11" id="KW-0547">Nucleotide-binding</keyword>
<keyword evidence="11" id="KW-0479">Metal-binding</keyword>
<evidence type="ECO:0000256" key="7">
    <source>
        <dbReference type="ARBA" id="ARBA00022777"/>
    </source>
</evidence>
<comment type="cofactor">
    <cofactor evidence="11">
        <name>Mg(2+)</name>
        <dbReference type="ChEBI" id="CHEBI:18420"/>
    </cofactor>
    <text evidence="11">Binds 1 Mg(2+) ion per subunit.</text>
</comment>
<feature type="binding site" evidence="11">
    <location>
        <position position="125"/>
    </location>
    <ligand>
        <name>ATP</name>
        <dbReference type="ChEBI" id="CHEBI:30616"/>
    </ligand>
</feature>
<feature type="binding site" evidence="11">
    <location>
        <position position="22"/>
    </location>
    <ligand>
        <name>Mg(2+)</name>
        <dbReference type="ChEBI" id="CHEBI:18420"/>
    </ligand>
</feature>
<dbReference type="PANTHER" id="PTHR21087">
    <property type="entry name" value="SHIKIMATE KINASE"/>
    <property type="match status" value="1"/>
</dbReference>
<evidence type="ECO:0000256" key="1">
    <source>
        <dbReference type="ARBA" id="ARBA00004842"/>
    </source>
</evidence>
<evidence type="ECO:0000313" key="13">
    <source>
        <dbReference type="Proteomes" id="UP000317835"/>
    </source>
</evidence>
<name>A0A518GZA0_9BACT</name>
<evidence type="ECO:0000256" key="6">
    <source>
        <dbReference type="ARBA" id="ARBA00022741"/>
    </source>
</evidence>
<feature type="binding site" evidence="11">
    <location>
        <position position="40"/>
    </location>
    <ligand>
        <name>substrate</name>
    </ligand>
</feature>
<dbReference type="GO" id="GO:0004765">
    <property type="term" value="F:shikimate kinase activity"/>
    <property type="evidence" value="ECO:0007669"/>
    <property type="project" value="UniProtKB-UniRule"/>
</dbReference>
<accession>A0A518GZA0</accession>
<feature type="binding site" evidence="11">
    <location>
        <position position="144"/>
    </location>
    <ligand>
        <name>substrate</name>
    </ligand>
</feature>
<keyword evidence="11" id="KW-0460">Magnesium</keyword>
<dbReference type="EC" id="2.7.1.71" evidence="3 11"/>
<dbReference type="PROSITE" id="PS01128">
    <property type="entry name" value="SHIKIMATE_KINASE"/>
    <property type="match status" value="1"/>
</dbReference>
<comment type="function">
    <text evidence="11">Catalyzes the specific phosphorylation of the 3-hydroxyl group of shikimic acid using ATP as a cosubstrate.</text>
</comment>
<keyword evidence="7 11" id="KW-0418">Kinase</keyword>
<dbReference type="PRINTS" id="PR01100">
    <property type="entry name" value="SHIKIMTKNASE"/>
</dbReference>
<proteinExistence type="inferred from homology"/>
<keyword evidence="13" id="KW-1185">Reference proteome</keyword>
<dbReference type="OrthoDB" id="9800332at2"/>
<evidence type="ECO:0000256" key="4">
    <source>
        <dbReference type="ARBA" id="ARBA00022605"/>
    </source>
</evidence>
<reference evidence="12 13" key="1">
    <citation type="submission" date="2019-02" db="EMBL/GenBank/DDBJ databases">
        <title>Deep-cultivation of Planctomycetes and their phenomic and genomic characterization uncovers novel biology.</title>
        <authorList>
            <person name="Wiegand S."/>
            <person name="Jogler M."/>
            <person name="Boedeker C."/>
            <person name="Pinto D."/>
            <person name="Vollmers J."/>
            <person name="Rivas-Marin E."/>
            <person name="Kohn T."/>
            <person name="Peeters S.H."/>
            <person name="Heuer A."/>
            <person name="Rast P."/>
            <person name="Oberbeckmann S."/>
            <person name="Bunk B."/>
            <person name="Jeske O."/>
            <person name="Meyerdierks A."/>
            <person name="Storesund J.E."/>
            <person name="Kallscheuer N."/>
            <person name="Luecker S."/>
            <person name="Lage O.M."/>
            <person name="Pohl T."/>
            <person name="Merkel B.J."/>
            <person name="Hornburger P."/>
            <person name="Mueller R.-W."/>
            <person name="Bruemmer F."/>
            <person name="Labrenz M."/>
            <person name="Spormann A.M."/>
            <person name="Op den Camp H."/>
            <person name="Overmann J."/>
            <person name="Amann R."/>
            <person name="Jetten M.S.M."/>
            <person name="Mascher T."/>
            <person name="Medema M.H."/>
            <person name="Devos D.P."/>
            <person name="Kaster A.-K."/>
            <person name="Ovreas L."/>
            <person name="Rohde M."/>
            <person name="Galperin M.Y."/>
            <person name="Jogler C."/>
        </authorList>
    </citation>
    <scope>NUCLEOTIDE SEQUENCE [LARGE SCALE GENOMIC DNA]</scope>
    <source>
        <strain evidence="12 13">ElP</strain>
    </source>
</reference>
<feature type="binding site" evidence="11">
    <location>
        <begin position="18"/>
        <end position="23"/>
    </location>
    <ligand>
        <name>ATP</name>
        <dbReference type="ChEBI" id="CHEBI:30616"/>
    </ligand>
</feature>
<dbReference type="InterPro" id="IPR027417">
    <property type="entry name" value="P-loop_NTPase"/>
</dbReference>
<comment type="subunit">
    <text evidence="11">Monomer.</text>
</comment>
<keyword evidence="4 11" id="KW-0028">Amino-acid biosynthesis</keyword>
<organism evidence="12 13">
    <name type="scientific">Tautonia plasticadhaerens</name>
    <dbReference type="NCBI Taxonomy" id="2527974"/>
    <lineage>
        <taxon>Bacteria</taxon>
        <taxon>Pseudomonadati</taxon>
        <taxon>Planctomycetota</taxon>
        <taxon>Planctomycetia</taxon>
        <taxon>Isosphaerales</taxon>
        <taxon>Isosphaeraceae</taxon>
        <taxon>Tautonia</taxon>
    </lineage>
</organism>
<evidence type="ECO:0000313" key="12">
    <source>
        <dbReference type="EMBL" id="QDV33893.1"/>
    </source>
</evidence>
<evidence type="ECO:0000256" key="10">
    <source>
        <dbReference type="ARBA" id="ARBA00048567"/>
    </source>
</evidence>
<gene>
    <name evidence="12" type="primary">aroL</name>
    <name evidence="11" type="synonym">aroK</name>
    <name evidence="12" type="ORF">ElP_17730</name>
</gene>
<keyword evidence="5 11" id="KW-0808">Transferase</keyword>
<dbReference type="Proteomes" id="UP000317835">
    <property type="component" value="Chromosome"/>
</dbReference>
<dbReference type="InterPro" id="IPR023000">
    <property type="entry name" value="Shikimate_kinase_CS"/>
</dbReference>
<dbReference type="InterPro" id="IPR000623">
    <property type="entry name" value="Shikimate_kinase/TSH1"/>
</dbReference>
<feature type="binding site" evidence="11">
    <location>
        <position position="64"/>
    </location>
    <ligand>
        <name>substrate</name>
    </ligand>
</feature>
<keyword evidence="11" id="KW-0963">Cytoplasm</keyword>
<feature type="binding site" evidence="11">
    <location>
        <position position="161"/>
    </location>
    <ligand>
        <name>ATP</name>
        <dbReference type="ChEBI" id="CHEBI:30616"/>
    </ligand>
</feature>
<dbReference type="GO" id="GO:0005829">
    <property type="term" value="C:cytosol"/>
    <property type="evidence" value="ECO:0007669"/>
    <property type="project" value="TreeGrafter"/>
</dbReference>
<dbReference type="SUPFAM" id="SSF52540">
    <property type="entry name" value="P-loop containing nucleoside triphosphate hydrolases"/>
    <property type="match status" value="1"/>
</dbReference>
<dbReference type="CDD" id="cd00464">
    <property type="entry name" value="SK"/>
    <property type="match status" value="1"/>
</dbReference>
<dbReference type="GO" id="GO:0008652">
    <property type="term" value="P:amino acid biosynthetic process"/>
    <property type="evidence" value="ECO:0007669"/>
    <property type="project" value="UniProtKB-KW"/>
</dbReference>
<evidence type="ECO:0000256" key="11">
    <source>
        <dbReference type="HAMAP-Rule" id="MF_00109"/>
    </source>
</evidence>
<dbReference type="GO" id="GO:0009073">
    <property type="term" value="P:aromatic amino acid family biosynthetic process"/>
    <property type="evidence" value="ECO:0007669"/>
    <property type="project" value="UniProtKB-KW"/>
</dbReference>
<dbReference type="GO" id="GO:0005524">
    <property type="term" value="F:ATP binding"/>
    <property type="evidence" value="ECO:0007669"/>
    <property type="project" value="UniProtKB-UniRule"/>
</dbReference>
<dbReference type="InterPro" id="IPR031322">
    <property type="entry name" value="Shikimate/glucono_kinase"/>
</dbReference>
<comment type="pathway">
    <text evidence="1 11">Metabolic intermediate biosynthesis; chorismate biosynthesis; chorismate from D-erythrose 4-phosphate and phosphoenolpyruvate: step 5/7.</text>
</comment>
<protein>
    <recommendedName>
        <fullName evidence="3 11">Shikimate kinase</fullName>
        <shortName evidence="11">SK</shortName>
        <ecNumber evidence="3 11">2.7.1.71</ecNumber>
    </recommendedName>
</protein>
<evidence type="ECO:0000256" key="2">
    <source>
        <dbReference type="ARBA" id="ARBA00006997"/>
    </source>
</evidence>
<comment type="similarity">
    <text evidence="2 11">Belongs to the shikimate kinase family.</text>
</comment>
<keyword evidence="9 11" id="KW-0057">Aromatic amino acid biosynthesis</keyword>
<comment type="subcellular location">
    <subcellularLocation>
        <location evidence="11">Cytoplasm</location>
    </subcellularLocation>
</comment>
<dbReference type="HAMAP" id="MF_00109">
    <property type="entry name" value="Shikimate_kinase"/>
    <property type="match status" value="1"/>
</dbReference>
<dbReference type="PANTHER" id="PTHR21087:SF16">
    <property type="entry name" value="SHIKIMATE KINASE 1, CHLOROPLASTIC"/>
    <property type="match status" value="1"/>
</dbReference>
<evidence type="ECO:0000256" key="5">
    <source>
        <dbReference type="ARBA" id="ARBA00022679"/>
    </source>
</evidence>
<keyword evidence="8 11" id="KW-0067">ATP-binding</keyword>
<dbReference type="Pfam" id="PF01202">
    <property type="entry name" value="SKI"/>
    <property type="match status" value="1"/>
</dbReference>
<dbReference type="GO" id="GO:0009423">
    <property type="term" value="P:chorismate biosynthetic process"/>
    <property type="evidence" value="ECO:0007669"/>
    <property type="project" value="UniProtKB-UniRule"/>
</dbReference>
<evidence type="ECO:0000256" key="9">
    <source>
        <dbReference type="ARBA" id="ARBA00023141"/>
    </source>
</evidence>
<feature type="binding site" evidence="11">
    <location>
        <position position="86"/>
    </location>
    <ligand>
        <name>substrate</name>
    </ligand>
</feature>
<dbReference type="EMBL" id="CP036426">
    <property type="protein sequence ID" value="QDV33893.1"/>
    <property type="molecule type" value="Genomic_DNA"/>
</dbReference>